<dbReference type="OrthoDB" id="8554694at2"/>
<dbReference type="AlphaFoldDB" id="A0A556AY73"/>
<dbReference type="GO" id="GO:0000155">
    <property type="term" value="F:phosphorelay sensor kinase activity"/>
    <property type="evidence" value="ECO:0007669"/>
    <property type="project" value="InterPro"/>
</dbReference>
<comment type="subcellular location">
    <subcellularLocation>
        <location evidence="2">Membrane</location>
    </subcellularLocation>
</comment>
<dbReference type="Gene3D" id="1.10.287.130">
    <property type="match status" value="1"/>
</dbReference>
<dbReference type="RefSeq" id="WP_143946754.1">
    <property type="nucleotide sequence ID" value="NZ_BAABMB010000004.1"/>
</dbReference>
<evidence type="ECO:0000256" key="10">
    <source>
        <dbReference type="ARBA" id="ARBA00023136"/>
    </source>
</evidence>
<dbReference type="InterPro" id="IPR005467">
    <property type="entry name" value="His_kinase_dom"/>
</dbReference>
<dbReference type="SMART" id="SM00388">
    <property type="entry name" value="HisKA"/>
    <property type="match status" value="1"/>
</dbReference>
<evidence type="ECO:0000259" key="12">
    <source>
        <dbReference type="PROSITE" id="PS50109"/>
    </source>
</evidence>
<keyword evidence="7 14" id="KW-0418">Kinase</keyword>
<evidence type="ECO:0000256" key="8">
    <source>
        <dbReference type="ARBA" id="ARBA00022989"/>
    </source>
</evidence>
<dbReference type="InterPro" id="IPR004358">
    <property type="entry name" value="Sig_transdc_His_kin-like_C"/>
</dbReference>
<dbReference type="InterPro" id="IPR003660">
    <property type="entry name" value="HAMP_dom"/>
</dbReference>
<dbReference type="Gene3D" id="3.30.565.10">
    <property type="entry name" value="Histidine kinase-like ATPase, C-terminal domain"/>
    <property type="match status" value="1"/>
</dbReference>
<protein>
    <recommendedName>
        <fullName evidence="3">histidine kinase</fullName>
        <ecNumber evidence="3">2.7.13.3</ecNumber>
    </recommendedName>
</protein>
<dbReference type="InterPro" id="IPR003661">
    <property type="entry name" value="HisK_dim/P_dom"/>
</dbReference>
<feature type="domain" description="HAMP" evidence="13">
    <location>
        <begin position="216"/>
        <end position="268"/>
    </location>
</feature>
<dbReference type="CDD" id="cd00082">
    <property type="entry name" value="HisKA"/>
    <property type="match status" value="1"/>
</dbReference>
<dbReference type="Proteomes" id="UP000318405">
    <property type="component" value="Unassembled WGS sequence"/>
</dbReference>
<keyword evidence="10 11" id="KW-0472">Membrane</keyword>
<dbReference type="EMBL" id="VLTJ01000007">
    <property type="protein sequence ID" value="TSH97872.1"/>
    <property type="molecule type" value="Genomic_DNA"/>
</dbReference>
<evidence type="ECO:0000256" key="1">
    <source>
        <dbReference type="ARBA" id="ARBA00000085"/>
    </source>
</evidence>
<reference evidence="14 15" key="1">
    <citation type="submission" date="2019-07" db="EMBL/GenBank/DDBJ databases">
        <title>Qingshengfaniella alkalisoli gen. nov., sp. nov., isolated from saline soil.</title>
        <authorList>
            <person name="Xu L."/>
            <person name="Huang X.-X."/>
            <person name="Sun J.-Q."/>
        </authorList>
    </citation>
    <scope>NUCLEOTIDE SEQUENCE [LARGE SCALE GENOMIC DNA]</scope>
    <source>
        <strain evidence="14 15">DSM 27279</strain>
    </source>
</reference>
<accession>A0A556AY73</accession>
<evidence type="ECO:0000256" key="3">
    <source>
        <dbReference type="ARBA" id="ARBA00012438"/>
    </source>
</evidence>
<evidence type="ECO:0000256" key="7">
    <source>
        <dbReference type="ARBA" id="ARBA00022777"/>
    </source>
</evidence>
<gene>
    <name evidence="14" type="ORF">FOZ76_03515</name>
</gene>
<comment type="caution">
    <text evidence="14">The sequence shown here is derived from an EMBL/GenBank/DDBJ whole genome shotgun (WGS) entry which is preliminary data.</text>
</comment>
<name>A0A556AY73_9BURK</name>
<dbReference type="SUPFAM" id="SSF55874">
    <property type="entry name" value="ATPase domain of HSP90 chaperone/DNA topoisomerase II/histidine kinase"/>
    <property type="match status" value="1"/>
</dbReference>
<dbReference type="CDD" id="cd00075">
    <property type="entry name" value="HATPase"/>
    <property type="match status" value="1"/>
</dbReference>
<dbReference type="InterPro" id="IPR050428">
    <property type="entry name" value="TCS_sensor_his_kinase"/>
</dbReference>
<evidence type="ECO:0000313" key="14">
    <source>
        <dbReference type="EMBL" id="TSH97872.1"/>
    </source>
</evidence>
<dbReference type="SMART" id="SM00387">
    <property type="entry name" value="HATPase_c"/>
    <property type="match status" value="1"/>
</dbReference>
<dbReference type="Pfam" id="PF08521">
    <property type="entry name" value="2CSK_N"/>
    <property type="match status" value="1"/>
</dbReference>
<dbReference type="PANTHER" id="PTHR45436:SF1">
    <property type="entry name" value="SENSOR PROTEIN QSEC"/>
    <property type="match status" value="1"/>
</dbReference>
<dbReference type="InterPro" id="IPR036097">
    <property type="entry name" value="HisK_dim/P_sf"/>
</dbReference>
<feature type="domain" description="Histidine kinase" evidence="12">
    <location>
        <begin position="276"/>
        <end position="496"/>
    </location>
</feature>
<dbReference type="PROSITE" id="PS50109">
    <property type="entry name" value="HIS_KIN"/>
    <property type="match status" value="1"/>
</dbReference>
<evidence type="ECO:0000256" key="6">
    <source>
        <dbReference type="ARBA" id="ARBA00022692"/>
    </source>
</evidence>
<dbReference type="PANTHER" id="PTHR45436">
    <property type="entry name" value="SENSOR HISTIDINE KINASE YKOH"/>
    <property type="match status" value="1"/>
</dbReference>
<dbReference type="GO" id="GO:0005886">
    <property type="term" value="C:plasma membrane"/>
    <property type="evidence" value="ECO:0007669"/>
    <property type="project" value="TreeGrafter"/>
</dbReference>
<dbReference type="PRINTS" id="PR00344">
    <property type="entry name" value="BCTRLSENSOR"/>
</dbReference>
<evidence type="ECO:0000256" key="4">
    <source>
        <dbReference type="ARBA" id="ARBA00022553"/>
    </source>
</evidence>
<proteinExistence type="predicted"/>
<keyword evidence="15" id="KW-1185">Reference proteome</keyword>
<organism evidence="14 15">
    <name type="scientific">Verticiella sediminum</name>
    <dbReference type="NCBI Taxonomy" id="1247510"/>
    <lineage>
        <taxon>Bacteria</taxon>
        <taxon>Pseudomonadati</taxon>
        <taxon>Pseudomonadota</taxon>
        <taxon>Betaproteobacteria</taxon>
        <taxon>Burkholderiales</taxon>
        <taxon>Alcaligenaceae</taxon>
        <taxon>Verticiella</taxon>
    </lineage>
</organism>
<evidence type="ECO:0000256" key="9">
    <source>
        <dbReference type="ARBA" id="ARBA00023012"/>
    </source>
</evidence>
<dbReference type="EC" id="2.7.13.3" evidence="3"/>
<dbReference type="Pfam" id="PF02518">
    <property type="entry name" value="HATPase_c"/>
    <property type="match status" value="1"/>
</dbReference>
<sequence length="510" mass="56464">MWRRRRRLRLKTTLLGLLVPTVVGLLVFDVWSDYQTLHRTTDEAYDRALLGPALALSNSATQDAGGQVRLEVPQLALAMLESAPQQRVYYRVTVVEMPRGRARAMRDAWTQPIGVDLATTITTPVSGMRDLPLPNIWPAGVEPVFYNSVYRSDPVRVAALSRPLSRSDVWGPQLLVQVAESVESRGIQQAQAWRDKLRRNVVIILVMVGMLLLGVYWALRPLERLRTEIRSRAIDDLKPLDADAVPQEIRPLVQAVNHHVQRLGHVLDAQAQFLADASHQLRTPLAIMRTQVEYALREPGTPRTRQSLDAILAQLERAGRLTAQLLTLAHARQLPEDTQAPVFDLAKLAYDLTVQHLPLAWAKQQDLGWDEASPEQGLLVRGSESALGEAISNVIHNAVCYTPSGGRITVSAHERNHQVEVRVSDTGPGIEPALRERVFERFQRLTPNGAEGVGLGLAIAREFVSRNGGRIVLRDGDPNGQGGHGLCVVIRLRPALPERPGLPPPPVALQ</sequence>
<evidence type="ECO:0000259" key="13">
    <source>
        <dbReference type="PROSITE" id="PS50885"/>
    </source>
</evidence>
<dbReference type="InterPro" id="IPR013727">
    <property type="entry name" value="2CSK_N"/>
</dbReference>
<dbReference type="InterPro" id="IPR036890">
    <property type="entry name" value="HATPase_C_sf"/>
</dbReference>
<keyword evidence="9" id="KW-0902">Two-component regulatory system</keyword>
<keyword evidence="8 11" id="KW-1133">Transmembrane helix</keyword>
<evidence type="ECO:0000256" key="2">
    <source>
        <dbReference type="ARBA" id="ARBA00004370"/>
    </source>
</evidence>
<dbReference type="InterPro" id="IPR003594">
    <property type="entry name" value="HATPase_dom"/>
</dbReference>
<dbReference type="PROSITE" id="PS50885">
    <property type="entry name" value="HAMP"/>
    <property type="match status" value="1"/>
</dbReference>
<keyword evidence="4" id="KW-0597">Phosphoprotein</keyword>
<feature type="transmembrane region" description="Helical" evidence="11">
    <location>
        <begin position="201"/>
        <end position="219"/>
    </location>
</feature>
<evidence type="ECO:0000313" key="15">
    <source>
        <dbReference type="Proteomes" id="UP000318405"/>
    </source>
</evidence>
<comment type="catalytic activity">
    <reaction evidence="1">
        <text>ATP + protein L-histidine = ADP + protein N-phospho-L-histidine.</text>
        <dbReference type="EC" id="2.7.13.3"/>
    </reaction>
</comment>
<keyword evidence="6 11" id="KW-0812">Transmembrane</keyword>
<keyword evidence="5" id="KW-0808">Transferase</keyword>
<dbReference type="Pfam" id="PF00512">
    <property type="entry name" value="HisKA"/>
    <property type="match status" value="1"/>
</dbReference>
<evidence type="ECO:0000256" key="5">
    <source>
        <dbReference type="ARBA" id="ARBA00022679"/>
    </source>
</evidence>
<evidence type="ECO:0000256" key="11">
    <source>
        <dbReference type="SAM" id="Phobius"/>
    </source>
</evidence>
<dbReference type="SUPFAM" id="SSF47384">
    <property type="entry name" value="Homodimeric domain of signal transducing histidine kinase"/>
    <property type="match status" value="1"/>
</dbReference>